<comment type="caution">
    <text evidence="1">The sequence shown here is derived from an EMBL/GenBank/DDBJ whole genome shotgun (WGS) entry which is preliminary data.</text>
</comment>
<protein>
    <submittedName>
        <fullName evidence="1">Uncharacterized protein</fullName>
    </submittedName>
</protein>
<proteinExistence type="predicted"/>
<sequence length="47" mass="5205">MTSSRLRKAAELACAARVIQSTSSSIQIRRPLTELCMGTRGLPEWLD</sequence>
<name>A0AAN9CGP1_9TELE</name>
<evidence type="ECO:0000313" key="1">
    <source>
        <dbReference type="EMBL" id="KAK7135013.1"/>
    </source>
</evidence>
<organism evidence="1 2">
    <name type="scientific">Phoxinus phoxinus</name>
    <name type="common">Eurasian minnow</name>
    <dbReference type="NCBI Taxonomy" id="58324"/>
    <lineage>
        <taxon>Eukaryota</taxon>
        <taxon>Metazoa</taxon>
        <taxon>Chordata</taxon>
        <taxon>Craniata</taxon>
        <taxon>Vertebrata</taxon>
        <taxon>Euteleostomi</taxon>
        <taxon>Actinopterygii</taxon>
        <taxon>Neopterygii</taxon>
        <taxon>Teleostei</taxon>
        <taxon>Ostariophysi</taxon>
        <taxon>Cypriniformes</taxon>
        <taxon>Leuciscidae</taxon>
        <taxon>Phoxininae</taxon>
        <taxon>Phoxinus</taxon>
    </lineage>
</organism>
<evidence type="ECO:0000313" key="2">
    <source>
        <dbReference type="Proteomes" id="UP001364617"/>
    </source>
</evidence>
<reference evidence="1 2" key="1">
    <citation type="submission" date="2024-02" db="EMBL/GenBank/DDBJ databases">
        <title>Chromosome-level genome assembly of the Eurasian Minnow (Phoxinus phoxinus).</title>
        <authorList>
            <person name="Oriowo T.O."/>
            <person name="Martin S."/>
            <person name="Stange M."/>
            <person name="Chrysostomakis Y."/>
            <person name="Brown T."/>
            <person name="Winkler S."/>
            <person name="Kukowka S."/>
            <person name="Myers E.W."/>
            <person name="Bohne A."/>
        </authorList>
    </citation>
    <scope>NUCLEOTIDE SEQUENCE [LARGE SCALE GENOMIC DNA]</scope>
    <source>
        <strain evidence="1">ZFMK-TIS-60720</strain>
        <tissue evidence="1">Whole Organism</tissue>
    </source>
</reference>
<keyword evidence="2" id="KW-1185">Reference proteome</keyword>
<dbReference type="AlphaFoldDB" id="A0AAN9CGP1"/>
<dbReference type="EMBL" id="JAYKXH010000019">
    <property type="protein sequence ID" value="KAK7135013.1"/>
    <property type="molecule type" value="Genomic_DNA"/>
</dbReference>
<accession>A0AAN9CGP1</accession>
<dbReference type="Proteomes" id="UP001364617">
    <property type="component" value="Unassembled WGS sequence"/>
</dbReference>
<gene>
    <name evidence="1" type="ORF">R3I93_018195</name>
</gene>